<dbReference type="Proteomes" id="UP001412067">
    <property type="component" value="Unassembled WGS sequence"/>
</dbReference>
<keyword evidence="2" id="KW-1185">Reference proteome</keyword>
<accession>A0ABR2M7M8</accession>
<comment type="caution">
    <text evidence="1">The sequence shown here is derived from an EMBL/GenBank/DDBJ whole genome shotgun (WGS) entry which is preliminary data.</text>
</comment>
<organism evidence="1 2">
    <name type="scientific">Platanthera guangdongensis</name>
    <dbReference type="NCBI Taxonomy" id="2320717"/>
    <lineage>
        <taxon>Eukaryota</taxon>
        <taxon>Viridiplantae</taxon>
        <taxon>Streptophyta</taxon>
        <taxon>Embryophyta</taxon>
        <taxon>Tracheophyta</taxon>
        <taxon>Spermatophyta</taxon>
        <taxon>Magnoliopsida</taxon>
        <taxon>Liliopsida</taxon>
        <taxon>Asparagales</taxon>
        <taxon>Orchidaceae</taxon>
        <taxon>Orchidoideae</taxon>
        <taxon>Orchideae</taxon>
        <taxon>Orchidinae</taxon>
        <taxon>Platanthera</taxon>
    </lineage>
</organism>
<proteinExistence type="predicted"/>
<gene>
    <name evidence="1" type="ORF">KSP40_PGU018951</name>
</gene>
<protein>
    <submittedName>
        <fullName evidence="1">CMP-sialic acid transporter 2</fullName>
    </submittedName>
</protein>
<evidence type="ECO:0000313" key="1">
    <source>
        <dbReference type="EMBL" id="KAK8960058.1"/>
    </source>
</evidence>
<sequence>MRSYRLTGLDKFDIVQGHSKASLLLALNNASQGMPSSLFFKNAGRSSPTIYNRPYPSLHSTIPREKDFVSLRLTQEPASEHLLPRRFTVLDKEDCNLWNFIAGRCLYRRPISFPPDTTGQKLVSLSDLSSRTIFTDDLQQALSLSPFNDPTSKDFVSLRLTQEPASEHLLPRRFTVLDKEDCSLRIFIVGSLLVPPAYFIPPDTTGQQLVSLTDLRSSTDQKLVSQAIVSVSTCIVLVVV</sequence>
<name>A0ABR2M7M8_9ASPA</name>
<dbReference type="EMBL" id="JBBWWR010000011">
    <property type="protein sequence ID" value="KAK8960058.1"/>
    <property type="molecule type" value="Genomic_DNA"/>
</dbReference>
<reference evidence="1 2" key="1">
    <citation type="journal article" date="2022" name="Nat. Plants">
        <title>Genomes of leafy and leafless Platanthera orchids illuminate the evolution of mycoheterotrophy.</title>
        <authorList>
            <person name="Li M.H."/>
            <person name="Liu K.W."/>
            <person name="Li Z."/>
            <person name="Lu H.C."/>
            <person name="Ye Q.L."/>
            <person name="Zhang D."/>
            <person name="Wang J.Y."/>
            <person name="Li Y.F."/>
            <person name="Zhong Z.M."/>
            <person name="Liu X."/>
            <person name="Yu X."/>
            <person name="Liu D.K."/>
            <person name="Tu X.D."/>
            <person name="Liu B."/>
            <person name="Hao Y."/>
            <person name="Liao X.Y."/>
            <person name="Jiang Y.T."/>
            <person name="Sun W.H."/>
            <person name="Chen J."/>
            <person name="Chen Y.Q."/>
            <person name="Ai Y."/>
            <person name="Zhai J.W."/>
            <person name="Wu S.S."/>
            <person name="Zhou Z."/>
            <person name="Hsiao Y.Y."/>
            <person name="Wu W.L."/>
            <person name="Chen Y.Y."/>
            <person name="Lin Y.F."/>
            <person name="Hsu J.L."/>
            <person name="Li C.Y."/>
            <person name="Wang Z.W."/>
            <person name="Zhao X."/>
            <person name="Zhong W.Y."/>
            <person name="Ma X.K."/>
            <person name="Ma L."/>
            <person name="Huang J."/>
            <person name="Chen G.Z."/>
            <person name="Huang M.Z."/>
            <person name="Huang L."/>
            <person name="Peng D.H."/>
            <person name="Luo Y.B."/>
            <person name="Zou S.Q."/>
            <person name="Chen S.P."/>
            <person name="Lan S."/>
            <person name="Tsai W.C."/>
            <person name="Van de Peer Y."/>
            <person name="Liu Z.J."/>
        </authorList>
    </citation>
    <scope>NUCLEOTIDE SEQUENCE [LARGE SCALE GENOMIC DNA]</scope>
    <source>
        <strain evidence="1">Lor288</strain>
    </source>
</reference>
<evidence type="ECO:0000313" key="2">
    <source>
        <dbReference type="Proteomes" id="UP001412067"/>
    </source>
</evidence>